<dbReference type="AlphaFoldDB" id="A0A1W0W5C3"/>
<evidence type="ECO:0000313" key="2">
    <source>
        <dbReference type="EMBL" id="OQU89609.1"/>
    </source>
</evidence>
<feature type="compositionally biased region" description="Polar residues" evidence="1">
    <location>
        <begin position="51"/>
        <end position="60"/>
    </location>
</feature>
<dbReference type="Proteomes" id="UP000000768">
    <property type="component" value="Chromosome 2"/>
</dbReference>
<feature type="region of interest" description="Disordered" evidence="1">
    <location>
        <begin position="25"/>
        <end position="115"/>
    </location>
</feature>
<name>A0A1W0W5C3_SORBI</name>
<sequence length="115" mass="12062">MGWPDARVPTPAGRKTLRAAWRRWERGDTARGTPRQLDPTVEVSGDGPVAAQNSTKSSYAAMSMRSWPPPRGPPAGIASVPHPLTGDPIKQGRHRGAANDGLGLDVLKGGDSMGG</sequence>
<keyword evidence="3" id="KW-1185">Reference proteome</keyword>
<evidence type="ECO:0000256" key="1">
    <source>
        <dbReference type="SAM" id="MobiDB-lite"/>
    </source>
</evidence>
<proteinExistence type="predicted"/>
<accession>A0A1W0W5C3</accession>
<protein>
    <submittedName>
        <fullName evidence="2">Uncharacterized protein</fullName>
    </submittedName>
</protein>
<dbReference type="EMBL" id="CM000761">
    <property type="protein sequence ID" value="OQU89609.1"/>
    <property type="molecule type" value="Genomic_DNA"/>
</dbReference>
<dbReference type="Gramene" id="OQU89609">
    <property type="protein sequence ID" value="OQU89609"/>
    <property type="gene ID" value="SORBI_3002G223650"/>
</dbReference>
<reference evidence="3" key="2">
    <citation type="journal article" date="2018" name="Plant J.">
        <title>The Sorghum bicolor reference genome: improved assembly, gene annotations, a transcriptome atlas, and signatures of genome organization.</title>
        <authorList>
            <person name="McCormick R.F."/>
            <person name="Truong S.K."/>
            <person name="Sreedasyam A."/>
            <person name="Jenkins J."/>
            <person name="Shu S."/>
            <person name="Sims D."/>
            <person name="Kennedy M."/>
            <person name="Amirebrahimi M."/>
            <person name="Weers B.D."/>
            <person name="McKinley B."/>
            <person name="Mattison A."/>
            <person name="Morishige D.T."/>
            <person name="Grimwood J."/>
            <person name="Schmutz J."/>
            <person name="Mullet J.E."/>
        </authorList>
    </citation>
    <scope>NUCLEOTIDE SEQUENCE [LARGE SCALE GENOMIC DNA]</scope>
    <source>
        <strain evidence="3">cv. BTx623</strain>
    </source>
</reference>
<feature type="compositionally biased region" description="Low complexity" evidence="1">
    <location>
        <begin position="100"/>
        <end position="115"/>
    </location>
</feature>
<dbReference type="InParanoid" id="A0A1W0W5C3"/>
<organism evidence="2 3">
    <name type="scientific">Sorghum bicolor</name>
    <name type="common">Sorghum</name>
    <name type="synonym">Sorghum vulgare</name>
    <dbReference type="NCBI Taxonomy" id="4558"/>
    <lineage>
        <taxon>Eukaryota</taxon>
        <taxon>Viridiplantae</taxon>
        <taxon>Streptophyta</taxon>
        <taxon>Embryophyta</taxon>
        <taxon>Tracheophyta</taxon>
        <taxon>Spermatophyta</taxon>
        <taxon>Magnoliopsida</taxon>
        <taxon>Liliopsida</taxon>
        <taxon>Poales</taxon>
        <taxon>Poaceae</taxon>
        <taxon>PACMAD clade</taxon>
        <taxon>Panicoideae</taxon>
        <taxon>Andropogonodae</taxon>
        <taxon>Andropogoneae</taxon>
        <taxon>Sorghinae</taxon>
        <taxon>Sorghum</taxon>
    </lineage>
</organism>
<gene>
    <name evidence="2" type="ORF">SORBI_3002G223650</name>
</gene>
<evidence type="ECO:0000313" key="3">
    <source>
        <dbReference type="Proteomes" id="UP000000768"/>
    </source>
</evidence>
<reference evidence="2 3" key="1">
    <citation type="journal article" date="2009" name="Nature">
        <title>The Sorghum bicolor genome and the diversification of grasses.</title>
        <authorList>
            <person name="Paterson A.H."/>
            <person name="Bowers J.E."/>
            <person name="Bruggmann R."/>
            <person name="Dubchak I."/>
            <person name="Grimwood J."/>
            <person name="Gundlach H."/>
            <person name="Haberer G."/>
            <person name="Hellsten U."/>
            <person name="Mitros T."/>
            <person name="Poliakov A."/>
            <person name="Schmutz J."/>
            <person name="Spannagl M."/>
            <person name="Tang H."/>
            <person name="Wang X."/>
            <person name="Wicker T."/>
            <person name="Bharti A.K."/>
            <person name="Chapman J."/>
            <person name="Feltus F.A."/>
            <person name="Gowik U."/>
            <person name="Grigoriev I.V."/>
            <person name="Lyons E."/>
            <person name="Maher C.A."/>
            <person name="Martis M."/>
            <person name="Narechania A."/>
            <person name="Otillar R.P."/>
            <person name="Penning B.W."/>
            <person name="Salamov A.A."/>
            <person name="Wang Y."/>
            <person name="Zhang L."/>
            <person name="Carpita N.C."/>
            <person name="Freeling M."/>
            <person name="Gingle A.R."/>
            <person name="Hash C.T."/>
            <person name="Keller B."/>
            <person name="Klein P."/>
            <person name="Kresovich S."/>
            <person name="McCann M.C."/>
            <person name="Ming R."/>
            <person name="Peterson D.G."/>
            <person name="Mehboob-ur-Rahman"/>
            <person name="Ware D."/>
            <person name="Westhoff P."/>
            <person name="Mayer K.F."/>
            <person name="Messing J."/>
            <person name="Rokhsar D.S."/>
        </authorList>
    </citation>
    <scope>NUCLEOTIDE SEQUENCE [LARGE SCALE GENOMIC DNA]</scope>
    <source>
        <strain evidence="3">cv. BTx623</strain>
    </source>
</reference>